<protein>
    <submittedName>
        <fullName evidence="3">Uncharacterized protein</fullName>
    </submittedName>
</protein>
<dbReference type="RefSeq" id="WP_003797423.1">
    <property type="nucleotide sequence ID" value="NZ_GG665872.1"/>
</dbReference>
<evidence type="ECO:0000256" key="1">
    <source>
        <dbReference type="SAM" id="Coils"/>
    </source>
</evidence>
<evidence type="ECO:0000313" key="4">
    <source>
        <dbReference type="Proteomes" id="UP000003009"/>
    </source>
</evidence>
<evidence type="ECO:0000313" key="3">
    <source>
        <dbReference type="EMBL" id="EEP68049.1"/>
    </source>
</evidence>
<gene>
    <name evidence="3" type="ORF">GCWU000324_02300</name>
</gene>
<dbReference type="AlphaFoldDB" id="C4GJS7"/>
<feature type="coiled-coil region" evidence="1">
    <location>
        <begin position="12"/>
        <end position="39"/>
    </location>
</feature>
<reference evidence="3" key="1">
    <citation type="submission" date="2009-04" db="EMBL/GenBank/DDBJ databases">
        <authorList>
            <person name="Weinstock G."/>
            <person name="Sodergren E."/>
            <person name="Clifton S."/>
            <person name="Fulton L."/>
            <person name="Fulton B."/>
            <person name="Courtney L."/>
            <person name="Fronick C."/>
            <person name="Harrison M."/>
            <person name="Strong C."/>
            <person name="Farmer C."/>
            <person name="Delahaunty K."/>
            <person name="Markovic C."/>
            <person name="Hall O."/>
            <person name="Minx P."/>
            <person name="Tomlinson C."/>
            <person name="Mitreva M."/>
            <person name="Nelson J."/>
            <person name="Hou S."/>
            <person name="Wollam A."/>
            <person name="Pepin K.H."/>
            <person name="Johnson M."/>
            <person name="Bhonagiri V."/>
            <person name="Nash W.E."/>
            <person name="Warren W."/>
            <person name="Chinwalla A."/>
            <person name="Mardis E.R."/>
            <person name="Wilson R.K."/>
        </authorList>
    </citation>
    <scope>NUCLEOTIDE SEQUENCE [LARGE SCALE GENOMIC DNA]</scope>
    <source>
        <strain evidence="3">ATCC 51147</strain>
    </source>
</reference>
<organism evidence="3 4">
    <name type="scientific">Kingella oralis ATCC 51147</name>
    <dbReference type="NCBI Taxonomy" id="629741"/>
    <lineage>
        <taxon>Bacteria</taxon>
        <taxon>Pseudomonadati</taxon>
        <taxon>Pseudomonadota</taxon>
        <taxon>Betaproteobacteria</taxon>
        <taxon>Neisseriales</taxon>
        <taxon>Neisseriaceae</taxon>
        <taxon>Kingella</taxon>
    </lineage>
</organism>
<feature type="transmembrane region" description="Helical" evidence="2">
    <location>
        <begin position="43"/>
        <end position="62"/>
    </location>
</feature>
<sequence>MTLEKDPILAALARIEAKQDLALEQQNRMEREMDEIRQDTRRVAAITGGAAGGLVSTGILLIKAKFGL</sequence>
<keyword evidence="4" id="KW-1185">Reference proteome</keyword>
<accession>C4GJS7</accession>
<keyword evidence="1" id="KW-0175">Coiled coil</keyword>
<dbReference type="HOGENOM" id="CLU_201943_0_0_4"/>
<dbReference type="Proteomes" id="UP000003009">
    <property type="component" value="Unassembled WGS sequence"/>
</dbReference>
<name>C4GJS7_9NEIS</name>
<keyword evidence="2" id="KW-0472">Membrane</keyword>
<keyword evidence="2" id="KW-1133">Transmembrane helix</keyword>
<dbReference type="GeneID" id="84905792"/>
<dbReference type="OrthoDB" id="8607257at2"/>
<proteinExistence type="predicted"/>
<dbReference type="EMBL" id="ACJW02000003">
    <property type="protein sequence ID" value="EEP68049.1"/>
    <property type="molecule type" value="Genomic_DNA"/>
</dbReference>
<evidence type="ECO:0000256" key="2">
    <source>
        <dbReference type="SAM" id="Phobius"/>
    </source>
</evidence>
<comment type="caution">
    <text evidence="3">The sequence shown here is derived from an EMBL/GenBank/DDBJ whole genome shotgun (WGS) entry which is preliminary data.</text>
</comment>
<dbReference type="STRING" id="629741.GCWU000324_02300"/>
<keyword evidence="2" id="KW-0812">Transmembrane</keyword>